<dbReference type="EnsemblFungi" id="FOXG_03911T0">
    <property type="protein sequence ID" value="FOXG_03911P0"/>
    <property type="gene ID" value="FOXG_03911"/>
</dbReference>
<evidence type="ECO:0000313" key="1">
    <source>
        <dbReference type="EnsemblFungi" id="FOXG_03911P0"/>
    </source>
</evidence>
<accession>A0A0D2XJ02</accession>
<proteinExistence type="predicted"/>
<name>A0A0D2XJ02_FUSOF</name>
<reference evidence="2" key="1">
    <citation type="journal article" date="2012" name="Mol. Plant Microbe Interact.">
        <title>A highly conserved effector in Fusarium oxysporum is required for full virulence on Arabidopsis.</title>
        <authorList>
            <person name="Thatcher L.F."/>
            <person name="Gardiner D.M."/>
            <person name="Kazan K."/>
            <person name="Manners J."/>
        </authorList>
    </citation>
    <scope>NUCLEOTIDE SEQUENCE [LARGE SCALE GENOMIC DNA]</scope>
    <source>
        <strain evidence="2">Fo5176</strain>
    </source>
</reference>
<dbReference type="Gene3D" id="1.20.1280.50">
    <property type="match status" value="1"/>
</dbReference>
<dbReference type="Proteomes" id="UP000002489">
    <property type="component" value="Unassembled WGS sequence"/>
</dbReference>
<dbReference type="STRING" id="426428.A0A0D2XJ02"/>
<sequence>MAHLSTPRLPNEILALIFSHFCLHCQDAYNESWDERPLRPIASRRKEQQAEAKPWYSIDRQTLCSLSLTCRQFRDIAQPVLYHEFVLGYGDSWISEVYQWDDRLAPFIRTLARRPDLARLVKVIYISHRIFSTSEDKEEPRRNILLEAANALGVDLPAAWKERVEIWDYICLWEKFDWPDVYPVFSEFYLDDHRRLTEKQEWQLRRAMSEKSMPGRRWMNAELIAMLLAHTPNIEIISIQSSRGWPTCGIAESSMPALGVTHLPVKRLDLGMPAHPIVKISDNLETLNFHGYIGNLGYIKMEMPSLKSLRITEGFLSAVRLSKVLEGCTGGLVAFEYQAAQGWRQNNDQTPAVNFQLSDAIESLRLHKSTLQILHLDLTARRVDIRRIEPGVNMRDFTALQHLWINTLLIFPIVLPPTLGTPADAEILVQFLPRSIVSLEIYRDGRCFASDALHGLVAVKSEKFPFLKWVILGPRGGGDLGRISEAAGVSFSTKVYRLCQAKTYLQGPNTDSRLEFPDWDSDDEFWDEEE</sequence>
<dbReference type="AlphaFoldDB" id="A0A0D2XJ02"/>
<dbReference type="VEuPathDB" id="FungiDB:FOXG_03911"/>
<gene>
    <name evidence="1" type="primary">28946003</name>
</gene>
<evidence type="ECO:0000313" key="2">
    <source>
        <dbReference type="Proteomes" id="UP000002489"/>
    </source>
</evidence>
<protein>
    <submittedName>
        <fullName evidence="1">Uncharacterized protein</fullName>
    </submittedName>
</protein>
<organism evidence="1 2">
    <name type="scientific">Fusarium oxysporum (strain Fo5176)</name>
    <name type="common">Fusarium vascular wilt</name>
    <dbReference type="NCBI Taxonomy" id="660025"/>
    <lineage>
        <taxon>Eukaryota</taxon>
        <taxon>Fungi</taxon>
        <taxon>Dikarya</taxon>
        <taxon>Ascomycota</taxon>
        <taxon>Pezizomycotina</taxon>
        <taxon>Sordariomycetes</taxon>
        <taxon>Hypocreomycetidae</taxon>
        <taxon>Hypocreales</taxon>
        <taxon>Nectriaceae</taxon>
        <taxon>Fusarium</taxon>
        <taxon>Fusarium oxysporum species complex</taxon>
    </lineage>
</organism>
<reference evidence="1" key="2">
    <citation type="submission" date="2025-08" db="UniProtKB">
        <authorList>
            <consortium name="EnsemblFungi"/>
        </authorList>
    </citation>
    <scope>IDENTIFICATION</scope>
    <source>
        <strain evidence="1">4287 / CBS 123668 / FGSC 9935 / NRRL 34936</strain>
    </source>
</reference>